<feature type="transmembrane region" description="Helical" evidence="1">
    <location>
        <begin position="7"/>
        <end position="24"/>
    </location>
</feature>
<keyword evidence="1" id="KW-1133">Transmembrane helix</keyword>
<keyword evidence="1" id="KW-0812">Transmembrane</keyword>
<feature type="transmembrane region" description="Helical" evidence="1">
    <location>
        <begin position="82"/>
        <end position="101"/>
    </location>
</feature>
<dbReference type="Proteomes" id="UP001241072">
    <property type="component" value="Unassembled WGS sequence"/>
</dbReference>
<dbReference type="Pfam" id="PF04892">
    <property type="entry name" value="VanZ"/>
    <property type="match status" value="1"/>
</dbReference>
<organism evidence="3 4">
    <name type="scientific">Antiquaquibacter soli</name>
    <dbReference type="NCBI Taxonomy" id="3064523"/>
    <lineage>
        <taxon>Bacteria</taxon>
        <taxon>Bacillati</taxon>
        <taxon>Actinomycetota</taxon>
        <taxon>Actinomycetes</taxon>
        <taxon>Micrococcales</taxon>
        <taxon>Microbacteriaceae</taxon>
        <taxon>Antiquaquibacter</taxon>
    </lineage>
</organism>
<evidence type="ECO:0000256" key="1">
    <source>
        <dbReference type="SAM" id="Phobius"/>
    </source>
</evidence>
<dbReference type="RefSeq" id="WP_305002080.1">
    <property type="nucleotide sequence ID" value="NZ_JAUQUB010000001.1"/>
</dbReference>
<keyword evidence="4" id="KW-1185">Reference proteome</keyword>
<sequence>MFLRHPILSLATIAYLALVGWLTLTPRSGAVDDSILWPLARFFARFDATDWLTFSRLEFAANIALFVPLGLFFVLLLGRRQWWLAIFLGVVATVAIELAQRGIAGRVSDPRDLVANSIGAILGTLLALLLTAAGARRARARAALSGA</sequence>
<dbReference type="PANTHER" id="PTHR28008:SF1">
    <property type="entry name" value="DOMAIN PROTEIN, PUTATIVE (AFU_ORTHOLOGUE AFUA_3G10980)-RELATED"/>
    <property type="match status" value="1"/>
</dbReference>
<accession>A0ABT9BKX5</accession>
<feature type="domain" description="VanZ-like" evidence="2">
    <location>
        <begin position="13"/>
        <end position="130"/>
    </location>
</feature>
<feature type="transmembrane region" description="Helical" evidence="1">
    <location>
        <begin position="59"/>
        <end position="77"/>
    </location>
</feature>
<name>A0ABT9BKX5_9MICO</name>
<dbReference type="EMBL" id="JAUQUB010000001">
    <property type="protein sequence ID" value="MDO7881673.1"/>
    <property type="molecule type" value="Genomic_DNA"/>
</dbReference>
<dbReference type="InterPro" id="IPR006976">
    <property type="entry name" value="VanZ-like"/>
</dbReference>
<gene>
    <name evidence="3" type="ORF">Q5716_05455</name>
</gene>
<evidence type="ECO:0000313" key="4">
    <source>
        <dbReference type="Proteomes" id="UP001241072"/>
    </source>
</evidence>
<protein>
    <submittedName>
        <fullName evidence="3">VanZ family protein</fullName>
    </submittedName>
</protein>
<dbReference type="PANTHER" id="PTHR28008">
    <property type="entry name" value="DOMAIN PROTEIN, PUTATIVE (AFU_ORTHOLOGUE AFUA_3G10980)-RELATED"/>
    <property type="match status" value="1"/>
</dbReference>
<evidence type="ECO:0000313" key="3">
    <source>
        <dbReference type="EMBL" id="MDO7881673.1"/>
    </source>
</evidence>
<feature type="transmembrane region" description="Helical" evidence="1">
    <location>
        <begin position="113"/>
        <end position="135"/>
    </location>
</feature>
<evidence type="ECO:0000259" key="2">
    <source>
        <dbReference type="Pfam" id="PF04892"/>
    </source>
</evidence>
<proteinExistence type="predicted"/>
<keyword evidence="1" id="KW-0472">Membrane</keyword>
<comment type="caution">
    <text evidence="3">The sequence shown here is derived from an EMBL/GenBank/DDBJ whole genome shotgun (WGS) entry which is preliminary data.</text>
</comment>
<reference evidence="3 4" key="1">
    <citation type="submission" date="2023-07" db="EMBL/GenBank/DDBJ databases">
        <title>Protaetiibacter sp. nov WY-16 isolated from soil.</title>
        <authorList>
            <person name="Liu B."/>
            <person name="Wan Y."/>
        </authorList>
    </citation>
    <scope>NUCLEOTIDE SEQUENCE [LARGE SCALE GENOMIC DNA]</scope>
    <source>
        <strain evidence="3 4">WY-16</strain>
    </source>
</reference>